<gene>
    <name evidence="4" type="primary">LOC113732033</name>
</gene>
<evidence type="ECO:0000256" key="2">
    <source>
        <dbReference type="SAM" id="Phobius"/>
    </source>
</evidence>
<dbReference type="Pfam" id="PF05212">
    <property type="entry name" value="DUF707"/>
    <property type="match status" value="1"/>
</dbReference>
<organism evidence="3 4">
    <name type="scientific">Coffea arabica</name>
    <name type="common">Arabian coffee</name>
    <dbReference type="NCBI Taxonomy" id="13443"/>
    <lineage>
        <taxon>Eukaryota</taxon>
        <taxon>Viridiplantae</taxon>
        <taxon>Streptophyta</taxon>
        <taxon>Embryophyta</taxon>
        <taxon>Tracheophyta</taxon>
        <taxon>Spermatophyta</taxon>
        <taxon>Magnoliopsida</taxon>
        <taxon>eudicotyledons</taxon>
        <taxon>Gunneridae</taxon>
        <taxon>Pentapetalae</taxon>
        <taxon>asterids</taxon>
        <taxon>lamiids</taxon>
        <taxon>Gentianales</taxon>
        <taxon>Rubiaceae</taxon>
        <taxon>Ixoroideae</taxon>
        <taxon>Gardenieae complex</taxon>
        <taxon>Bertiereae - Coffeeae clade</taxon>
        <taxon>Coffeeae</taxon>
        <taxon>Coffea</taxon>
    </lineage>
</organism>
<reference evidence="4" key="2">
    <citation type="submission" date="2025-08" db="UniProtKB">
        <authorList>
            <consortium name="RefSeq"/>
        </authorList>
    </citation>
    <scope>IDENTIFICATION</scope>
    <source>
        <tissue evidence="4">Leaves</tissue>
    </source>
</reference>
<dbReference type="GeneID" id="113732033"/>
<dbReference type="PANTHER" id="PTHR31210:SF8">
    <property type="entry name" value="DUF707 DOMAIN-CONTAINING PROTEIN"/>
    <property type="match status" value="1"/>
</dbReference>
<keyword evidence="2" id="KW-1133">Transmembrane helix</keyword>
<dbReference type="RefSeq" id="XP_071936863.1">
    <property type="nucleotide sequence ID" value="XM_072080762.1"/>
</dbReference>
<reference evidence="3" key="1">
    <citation type="journal article" date="2025" name="Foods">
        <title>Unveiling the Microbial Signatures of Arabica Coffee Cherries: Insights into Ripeness Specific Diversity, Functional Traits, and Implications for Quality and Safety.</title>
        <authorList>
            <consortium name="RefSeq"/>
            <person name="Tenea G.N."/>
            <person name="Cifuentes V."/>
            <person name="Reyes P."/>
            <person name="Cevallos-Vallejos M."/>
        </authorList>
    </citation>
    <scope>NUCLEOTIDE SEQUENCE [LARGE SCALE GENOMIC DNA]</scope>
</reference>
<keyword evidence="2" id="KW-0812">Transmembrane</keyword>
<protein>
    <submittedName>
        <fullName evidence="4">Uncharacterized protein isoform X1</fullName>
    </submittedName>
</protein>
<dbReference type="PANTHER" id="PTHR31210">
    <property type="entry name" value="OS06G0731900 PROTEIN"/>
    <property type="match status" value="1"/>
</dbReference>
<proteinExistence type="predicted"/>
<feature type="compositionally biased region" description="Polar residues" evidence="1">
    <location>
        <begin position="368"/>
        <end position="379"/>
    </location>
</feature>
<dbReference type="InterPro" id="IPR007877">
    <property type="entry name" value="DUF707"/>
</dbReference>
<evidence type="ECO:0000313" key="3">
    <source>
        <dbReference type="Proteomes" id="UP001652660"/>
    </source>
</evidence>
<keyword evidence="2" id="KW-0472">Membrane</keyword>
<feature type="transmembrane region" description="Helical" evidence="2">
    <location>
        <begin position="12"/>
        <end position="34"/>
    </location>
</feature>
<keyword evidence="3" id="KW-1185">Reference proteome</keyword>
<dbReference type="Proteomes" id="UP001652660">
    <property type="component" value="Chromosome 1c"/>
</dbReference>
<accession>A0ABM4WYJ5</accession>
<evidence type="ECO:0000256" key="1">
    <source>
        <dbReference type="SAM" id="MobiDB-lite"/>
    </source>
</evidence>
<evidence type="ECO:0000313" key="4">
    <source>
        <dbReference type="RefSeq" id="XP_071936863.1"/>
    </source>
</evidence>
<feature type="transmembrane region" description="Helical" evidence="2">
    <location>
        <begin position="80"/>
        <end position="99"/>
    </location>
</feature>
<sequence>MVDTKRRRSLMICSCLTSAFILSAVLLVGSALLLTNYNHKQSHVGLQTIGVVNTTTFQTPCEVCEEFSSSIFAPLREKGTIIFCCFFLIGFLANVDVRYRINACLMEVRHCLEVLLLELLIWKCGSYGALPKKKNSKSPMNLLAIAVGLKQKGNVDQIVKKFPPAQFVVMLFHYDGKVDGWKDLEWSSSAIHVSAINQTKWWFAKRFLHPDVVSEYAYIFLWDEDIGVENFRVGRYLSIIKEEGLQISQPAIDPDKSEVHHKITSREKRLKVHRRAVNLRGTGRRCYENSTEPPCTGWVEMMAPVFSRASWRCAWYMIQNDLIHAWGLDFQLGYCAQGNRTANIGIVDSEYVVHYGLPTLGGSAVNKTSEVQGQASKHGTSPDKGSMVPSTSHPSDDRDAVRKRSYAELEIFKNRWKKAVREDKCWSNPFQ</sequence>
<name>A0ABM4WYJ5_COFAR</name>
<feature type="region of interest" description="Disordered" evidence="1">
    <location>
        <begin position="368"/>
        <end position="401"/>
    </location>
</feature>